<dbReference type="PANTHER" id="PTHR23092">
    <property type="entry name" value="POLY(A) RNA POLYMERASE"/>
    <property type="match status" value="1"/>
</dbReference>
<feature type="compositionally biased region" description="Basic and acidic residues" evidence="1">
    <location>
        <begin position="614"/>
        <end position="623"/>
    </location>
</feature>
<dbReference type="Gene3D" id="1.10.1410.10">
    <property type="match status" value="2"/>
</dbReference>
<feature type="region of interest" description="Disordered" evidence="1">
    <location>
        <begin position="1010"/>
        <end position="1042"/>
    </location>
</feature>
<feature type="region of interest" description="Disordered" evidence="1">
    <location>
        <begin position="1274"/>
        <end position="1311"/>
    </location>
</feature>
<evidence type="ECO:0000313" key="4">
    <source>
        <dbReference type="Proteomes" id="UP000009168"/>
    </source>
</evidence>
<dbReference type="Pfam" id="PF01909">
    <property type="entry name" value="NTP_transf_2"/>
    <property type="match status" value="1"/>
</dbReference>
<dbReference type="Gene3D" id="3.30.460.10">
    <property type="entry name" value="Beta Polymerase, domain 2"/>
    <property type="match status" value="1"/>
</dbReference>
<dbReference type="GO" id="GO:0003729">
    <property type="term" value="F:mRNA binding"/>
    <property type="evidence" value="ECO:0007669"/>
    <property type="project" value="TreeGrafter"/>
</dbReference>
<dbReference type="InterPro" id="IPR043519">
    <property type="entry name" value="NT_sf"/>
</dbReference>
<feature type="compositionally biased region" description="Basic residues" evidence="1">
    <location>
        <begin position="1358"/>
        <end position="1370"/>
    </location>
</feature>
<dbReference type="PANTHER" id="PTHR23092:SF48">
    <property type="entry name" value="NUCLEOTIDYLTRANSFERASE FAMILY PROTEIN"/>
    <property type="match status" value="1"/>
</dbReference>
<feature type="compositionally biased region" description="Low complexity" evidence="1">
    <location>
        <begin position="1274"/>
        <end position="1285"/>
    </location>
</feature>
<dbReference type="HOGENOM" id="CLU_236388_0_0_1"/>
<feature type="compositionally biased region" description="Low complexity" evidence="1">
    <location>
        <begin position="344"/>
        <end position="369"/>
    </location>
</feature>
<feature type="domain" description="Polymerase nucleotidyl transferase" evidence="2">
    <location>
        <begin position="1575"/>
        <end position="1615"/>
    </location>
</feature>
<feature type="compositionally biased region" description="Low complexity" evidence="1">
    <location>
        <begin position="1061"/>
        <end position="1130"/>
    </location>
</feature>
<reference evidence="4" key="1">
    <citation type="journal article" date="2006" name="PLoS Biol.">
        <title>Macronuclear genome sequence of the ciliate Tetrahymena thermophila, a model eukaryote.</title>
        <authorList>
            <person name="Eisen J.A."/>
            <person name="Coyne R.S."/>
            <person name="Wu M."/>
            <person name="Wu D."/>
            <person name="Thiagarajan M."/>
            <person name="Wortman J.R."/>
            <person name="Badger J.H."/>
            <person name="Ren Q."/>
            <person name="Amedeo P."/>
            <person name="Jones K.M."/>
            <person name="Tallon L.J."/>
            <person name="Delcher A.L."/>
            <person name="Salzberg S.L."/>
            <person name="Silva J.C."/>
            <person name="Haas B.J."/>
            <person name="Majoros W.H."/>
            <person name="Farzad M."/>
            <person name="Carlton J.M."/>
            <person name="Smith R.K. Jr."/>
            <person name="Garg J."/>
            <person name="Pearlman R.E."/>
            <person name="Karrer K.M."/>
            <person name="Sun L."/>
            <person name="Manning G."/>
            <person name="Elde N.C."/>
            <person name="Turkewitz A.P."/>
            <person name="Asai D.J."/>
            <person name="Wilkes D.E."/>
            <person name="Wang Y."/>
            <person name="Cai H."/>
            <person name="Collins K."/>
            <person name="Stewart B.A."/>
            <person name="Lee S.R."/>
            <person name="Wilamowska K."/>
            <person name="Weinberg Z."/>
            <person name="Ruzzo W.L."/>
            <person name="Wloga D."/>
            <person name="Gaertig J."/>
            <person name="Frankel J."/>
            <person name="Tsao C.-C."/>
            <person name="Gorovsky M.A."/>
            <person name="Keeling P.J."/>
            <person name="Waller R.F."/>
            <person name="Patron N.J."/>
            <person name="Cherry J.M."/>
            <person name="Stover N.A."/>
            <person name="Krieger C.J."/>
            <person name="del Toro C."/>
            <person name="Ryder H.F."/>
            <person name="Williamson S.C."/>
            <person name="Barbeau R.A."/>
            <person name="Hamilton E.P."/>
            <person name="Orias E."/>
        </authorList>
    </citation>
    <scope>NUCLEOTIDE SEQUENCE [LARGE SCALE GENOMIC DNA]</scope>
    <source>
        <strain evidence="4">SB210</strain>
    </source>
</reference>
<feature type="compositionally biased region" description="Low complexity" evidence="1">
    <location>
        <begin position="781"/>
        <end position="802"/>
    </location>
</feature>
<dbReference type="GO" id="GO:1990817">
    <property type="term" value="F:poly(A) RNA polymerase activity"/>
    <property type="evidence" value="ECO:0007669"/>
    <property type="project" value="InterPro"/>
</dbReference>
<feature type="compositionally biased region" description="Low complexity" evidence="1">
    <location>
        <begin position="950"/>
        <end position="961"/>
    </location>
</feature>
<feature type="compositionally biased region" description="Polar residues" evidence="1">
    <location>
        <begin position="1146"/>
        <end position="1168"/>
    </location>
</feature>
<dbReference type="InterPro" id="IPR045862">
    <property type="entry name" value="Trf4-like"/>
</dbReference>
<dbReference type="KEGG" id="tet:TTHERM_01251260"/>
<feature type="compositionally biased region" description="Polar residues" evidence="1">
    <location>
        <begin position="651"/>
        <end position="663"/>
    </location>
</feature>
<feature type="compositionally biased region" description="Low complexity" evidence="1">
    <location>
        <begin position="1169"/>
        <end position="1181"/>
    </location>
</feature>
<keyword evidence="4" id="KW-1185">Reference proteome</keyword>
<dbReference type="Proteomes" id="UP000009168">
    <property type="component" value="Unassembled WGS sequence"/>
</dbReference>
<dbReference type="EMBL" id="GG662694">
    <property type="protein sequence ID" value="EAR96251.2"/>
    <property type="molecule type" value="Genomic_DNA"/>
</dbReference>
<dbReference type="SUPFAM" id="SSF81301">
    <property type="entry name" value="Nucleotidyltransferase"/>
    <property type="match status" value="1"/>
</dbReference>
<feature type="compositionally biased region" description="Low complexity" evidence="1">
    <location>
        <begin position="1301"/>
        <end position="1311"/>
    </location>
</feature>
<feature type="compositionally biased region" description="Low complexity" evidence="1">
    <location>
        <begin position="924"/>
        <end position="943"/>
    </location>
</feature>
<dbReference type="SUPFAM" id="SSF81631">
    <property type="entry name" value="PAP/OAS1 substrate-binding domain"/>
    <property type="match status" value="1"/>
</dbReference>
<feature type="compositionally biased region" description="Basic residues" evidence="1">
    <location>
        <begin position="1463"/>
        <end position="1474"/>
    </location>
</feature>
<gene>
    <name evidence="3" type="ORF">TTHERM_01251260</name>
</gene>
<feature type="compositionally biased region" description="Basic and acidic residues" evidence="1">
    <location>
        <begin position="300"/>
        <end position="309"/>
    </location>
</feature>
<dbReference type="GO" id="GO:0043634">
    <property type="term" value="P:polyadenylation-dependent ncRNA catabolic process"/>
    <property type="evidence" value="ECO:0007669"/>
    <property type="project" value="TreeGrafter"/>
</dbReference>
<feature type="region of interest" description="Disordered" evidence="1">
    <location>
        <begin position="879"/>
        <end position="911"/>
    </location>
</feature>
<feature type="compositionally biased region" description="Basic and acidic residues" evidence="1">
    <location>
        <begin position="636"/>
        <end position="650"/>
    </location>
</feature>
<dbReference type="GO" id="GO:0031123">
    <property type="term" value="P:RNA 3'-end processing"/>
    <property type="evidence" value="ECO:0007669"/>
    <property type="project" value="TreeGrafter"/>
</dbReference>
<feature type="compositionally biased region" description="Low complexity" evidence="1">
    <location>
        <begin position="1010"/>
        <end position="1039"/>
    </location>
</feature>
<feature type="compositionally biased region" description="Polar residues" evidence="1">
    <location>
        <begin position="1346"/>
        <end position="1357"/>
    </location>
</feature>
<feature type="compositionally biased region" description="Basic residues" evidence="1">
    <location>
        <begin position="537"/>
        <end position="548"/>
    </location>
</feature>
<dbReference type="CDD" id="cd05402">
    <property type="entry name" value="NT_PAP_TUTase"/>
    <property type="match status" value="1"/>
</dbReference>
<organism evidence="3 4">
    <name type="scientific">Tetrahymena thermophila (strain SB210)</name>
    <dbReference type="NCBI Taxonomy" id="312017"/>
    <lineage>
        <taxon>Eukaryota</taxon>
        <taxon>Sar</taxon>
        <taxon>Alveolata</taxon>
        <taxon>Ciliophora</taxon>
        <taxon>Intramacronucleata</taxon>
        <taxon>Oligohymenophorea</taxon>
        <taxon>Hymenostomatida</taxon>
        <taxon>Tetrahymenina</taxon>
        <taxon>Tetrahymenidae</taxon>
        <taxon>Tetrahymena</taxon>
    </lineage>
</organism>
<name>Q23I95_TETTS</name>
<feature type="compositionally biased region" description="Basic and acidic residues" evidence="1">
    <location>
        <begin position="852"/>
        <end position="861"/>
    </location>
</feature>
<dbReference type="GO" id="GO:0005730">
    <property type="term" value="C:nucleolus"/>
    <property type="evidence" value="ECO:0007669"/>
    <property type="project" value="TreeGrafter"/>
</dbReference>
<dbReference type="GeneID" id="7830391"/>
<evidence type="ECO:0000259" key="2">
    <source>
        <dbReference type="Pfam" id="PF01909"/>
    </source>
</evidence>
<feature type="compositionally biased region" description="Low complexity" evidence="1">
    <location>
        <begin position="283"/>
        <end position="299"/>
    </location>
</feature>
<feature type="region of interest" description="Disordered" evidence="1">
    <location>
        <begin position="1054"/>
        <end position="1236"/>
    </location>
</feature>
<feature type="compositionally biased region" description="Polar residues" evidence="1">
    <location>
        <begin position="1286"/>
        <end position="1300"/>
    </location>
</feature>
<feature type="region of interest" description="Disordered" evidence="1">
    <location>
        <begin position="1400"/>
        <end position="1485"/>
    </location>
</feature>
<protein>
    <submittedName>
        <fullName evidence="3">Nucleotidyltransferase domain protein</fullName>
    </submittedName>
</protein>
<accession>Q23I95</accession>
<feature type="compositionally biased region" description="Polar residues" evidence="1">
    <location>
        <begin position="370"/>
        <end position="380"/>
    </location>
</feature>
<feature type="region of interest" description="Disordered" evidence="1">
    <location>
        <begin position="924"/>
        <end position="961"/>
    </location>
</feature>
<feature type="region of interest" description="Disordered" evidence="1">
    <location>
        <begin position="49"/>
        <end position="89"/>
    </location>
</feature>
<feature type="compositionally biased region" description="Low complexity" evidence="1">
    <location>
        <begin position="56"/>
        <end position="74"/>
    </location>
</feature>
<feature type="compositionally biased region" description="Basic and acidic residues" evidence="1">
    <location>
        <begin position="807"/>
        <end position="829"/>
    </location>
</feature>
<dbReference type="STRING" id="312017.Q23I95"/>
<dbReference type="RefSeq" id="XP_001016496.2">
    <property type="nucleotide sequence ID" value="XM_001016496.2"/>
</dbReference>
<feature type="compositionally biased region" description="Polar residues" evidence="1">
    <location>
        <begin position="1453"/>
        <end position="1462"/>
    </location>
</feature>
<dbReference type="InParanoid" id="Q23I95"/>
<feature type="compositionally biased region" description="Low complexity" evidence="1">
    <location>
        <begin position="1424"/>
        <end position="1452"/>
    </location>
</feature>
<proteinExistence type="predicted"/>
<sequence>MYYPDYPYYQNYYQLYSYLPKYGYNTAFSHQAASSPQCQVGLGKQQQRKQKETAALQGGSSSQGQLQSSSGSSSVYSQNQLGLDRQENKESDQQKQLIVQWLKSMNIDQRFEVFMIKDKWFAQTITKMYWKQKTGEFSAFALYSEEEKKDSRNTNKIVELDSQFYCRKCIDHDSGSNAPRREAEQEIVKVLRIIDDKEIYDSLVFDKGFLDNIDHLIDVFDIVSDNNIFQTNPNQYSWFHQNTFQTIACWIVSQFERMVQFKFYEDKQRYHQKLGRQPQGLISSSYSNNANNQSNNQSKESNRSDDKFNDINAVKLNGRNSSTAESSGSDAVTNGNCSLSKQDSNSYSQNTNNSSNNNNNNSNHTNMTNQGYNSFSLDSHSSQENLSHYLSLLQYWRSMNSSKKRKILNKGSEIHKTLISQSQIEGLDKNDKQLEWYKKTKDQFYQKQKLPNDEEIQQNLLQFLDDQKAEKFIDQLCFTSLDDTTNVITIILKKLHEKLNDMYSDQIAQYLIHNDELEKSVKKKKNNTQNQGSQNGAKKKKKSVKAKSKGNSGGNNGTNSSSQPPIKETTFAEEVSLMHQQEILQDQQDKLIQQQQQQQQLQQTQNEQQQKQVKQTEKIDSKNQAESQKQDNQNENEEKSSSLENSKKCDSQQGSTKLGQQQISKKKVAVSSMPLVLKMQQQQKKNEYLEVCCQQNKCEMIDMTKQIAQRLISSCIQIVDTFSQRSENMDSNQELLLLNKEYETDNQSSGNTNNTNLIVNASINGNAGSTAGSKKKKKSKNQNISQQNNNTTSITSSQNLKQKSSKSKQDILAEKDEGKIYQENEDKQLKNNADGEDTEELPHQNYSDSDQDGAKKGSEIHSDNTTIDCQYRMCSAITISSSSKRKQSDSHQSNSSSRHTTKNINHFSDEDDFKHFNDQINQVNNKKTNSQNNSNAKQQSKQNQNDKKNQNMQQSNQQNKNLRQGNHKLQDRKQQQNQQDSVLEKDAYSLTINQNNNVICNSSMERESIVSSRSSSQIQVSSQMSLNHQNSMNHNNNSQYTTTAQDDSDFIQVSSRKKNNKNQQQGQINNSSNNNNNRKNQNNSSVSNSNNSNINNNYNSVSNSNRQNGRKNNNNNTSNNNNNTNSNNKNQNRRNNRNDKQIQGDGRQNNHQLRNNRSNDDQQVQLTKENSIVSEQSQQQINEEELSNSTSTQSRFTQKSNNQQKEEAIVSSDLTTNNTNKQTNQHSKHIQQHKKPLKILQKQIAINTIDILTSKEEESPELKYIQLQQQQNSSQISPSLNLQSQTSKDISQSIKQTEFDSQQQENQQSIQQSNINTKITSTLVSNSAITNANNSYNNANSQENSIQNSNFCQQQSSKHPKLTPIKKQKLQQKSPLTLNSDKFQVREEYVQKSQLIQQQQQQQQQKQQNSQTQQQPKESNQPDSTNQMSPTQTQTSPTISQNQAQAQGQNSSTLQNQASQPTLKKKQMSNRKKSSQNNNGQSNTQESYVVANPQQRKNKNGAFQNQWKDSNDPNNPPVVHQTLNNKAKAKIAKRLFRRKINNDILSFTEMINLESYRHQPSRFLIFYRIQHLLKKQFEKVESQVDLRIFGSCATGLSLPTSDIDLGITGFECHPRSDLIYILNQLANILEQFKWVKSIERIFTASIPIIKMEVDPFVDFKECINQDELLLFFDPIEIQNLNLLVTEENQSLKGINLKVDITVECQMQSPNTEILNHMGFLSTDFVVRWMSYYVRLQPMTIVMKCFLHARNLNTNFKGGISSYCLLIMIIAFFRDNQNISQSDDYSKILTNFLKYYGTTFNPETTGISLVNGNPFFPCVRNPSQSKLQVVDPLTSKIMTQNTYLIDEILKEFQIFFNKLNDFSKKVEKQLDKMTYEQIERLDHMDCDQQKDELNRIFEKNTIQSIIYEIDNNKTELYEKIFKQEQQEHNKNIQCMTICDKKKSNV</sequence>
<feature type="region of interest" description="Disordered" evidence="1">
    <location>
        <begin position="521"/>
        <end position="566"/>
    </location>
</feature>
<feature type="compositionally biased region" description="Low complexity" evidence="1">
    <location>
        <begin position="1215"/>
        <end position="1225"/>
    </location>
</feature>
<feature type="compositionally biased region" description="Low complexity" evidence="1">
    <location>
        <begin position="1400"/>
        <end position="1415"/>
    </location>
</feature>
<dbReference type="eggNOG" id="KOG1906">
    <property type="taxonomic scope" value="Eukaryota"/>
</dbReference>
<feature type="region of interest" description="Disordered" evidence="1">
    <location>
        <begin position="275"/>
        <end position="380"/>
    </location>
</feature>
<feature type="compositionally biased region" description="Low complexity" evidence="1">
    <location>
        <begin position="1334"/>
        <end position="1345"/>
    </location>
</feature>
<feature type="compositionally biased region" description="Polar residues" evidence="1">
    <location>
        <begin position="1190"/>
        <end position="1203"/>
    </location>
</feature>
<feature type="region of interest" description="Disordered" evidence="1">
    <location>
        <begin position="1334"/>
        <end position="1379"/>
    </location>
</feature>
<dbReference type="InterPro" id="IPR002934">
    <property type="entry name" value="Polymerase_NTP_transf_dom"/>
</dbReference>
<feature type="compositionally biased region" description="Low complexity" evidence="1">
    <location>
        <begin position="1475"/>
        <end position="1485"/>
    </location>
</feature>
<feature type="region of interest" description="Disordered" evidence="1">
    <location>
        <begin position="768"/>
        <end position="861"/>
    </location>
</feature>
<dbReference type="GO" id="GO:0031499">
    <property type="term" value="C:TRAMP complex"/>
    <property type="evidence" value="ECO:0007669"/>
    <property type="project" value="TreeGrafter"/>
</dbReference>
<feature type="compositionally biased region" description="Polar residues" evidence="1">
    <location>
        <begin position="318"/>
        <end position="343"/>
    </location>
</feature>
<feature type="compositionally biased region" description="Basic residues" evidence="1">
    <location>
        <begin position="1226"/>
        <end position="1236"/>
    </location>
</feature>
<evidence type="ECO:0000313" key="3">
    <source>
        <dbReference type="EMBL" id="EAR96251.2"/>
    </source>
</evidence>
<evidence type="ECO:0000256" key="1">
    <source>
        <dbReference type="SAM" id="MobiDB-lite"/>
    </source>
</evidence>
<feature type="region of interest" description="Disordered" evidence="1">
    <location>
        <begin position="612"/>
        <end position="665"/>
    </location>
</feature>
<dbReference type="OrthoDB" id="273917at2759"/>